<keyword evidence="3" id="KW-1185">Reference proteome</keyword>
<organism evidence="2 3">
    <name type="scientific">Oryza meyeriana var. granulata</name>
    <dbReference type="NCBI Taxonomy" id="110450"/>
    <lineage>
        <taxon>Eukaryota</taxon>
        <taxon>Viridiplantae</taxon>
        <taxon>Streptophyta</taxon>
        <taxon>Embryophyta</taxon>
        <taxon>Tracheophyta</taxon>
        <taxon>Spermatophyta</taxon>
        <taxon>Magnoliopsida</taxon>
        <taxon>Liliopsida</taxon>
        <taxon>Poales</taxon>
        <taxon>Poaceae</taxon>
        <taxon>BOP clade</taxon>
        <taxon>Oryzoideae</taxon>
        <taxon>Oryzeae</taxon>
        <taxon>Oryzinae</taxon>
        <taxon>Oryza</taxon>
        <taxon>Oryza meyeriana</taxon>
    </lineage>
</organism>
<protein>
    <submittedName>
        <fullName evidence="2">Uncharacterized protein</fullName>
    </submittedName>
</protein>
<dbReference type="EMBL" id="SPHZ02000007">
    <property type="protein sequence ID" value="KAF0905699.1"/>
    <property type="molecule type" value="Genomic_DNA"/>
</dbReference>
<dbReference type="AlphaFoldDB" id="A0A6G1CZY4"/>
<name>A0A6G1CZY4_9ORYZ</name>
<feature type="compositionally biased region" description="Basic and acidic residues" evidence="1">
    <location>
        <begin position="33"/>
        <end position="43"/>
    </location>
</feature>
<dbReference type="OrthoDB" id="739241at2759"/>
<evidence type="ECO:0000313" key="3">
    <source>
        <dbReference type="Proteomes" id="UP000479710"/>
    </source>
</evidence>
<feature type="region of interest" description="Disordered" evidence="1">
    <location>
        <begin position="1"/>
        <end position="61"/>
    </location>
</feature>
<accession>A0A6G1CZY4</accession>
<sequence>MTPLKTSNATILIPKQCGASDSEQRRTSRNYGKMKEQGDEESAHLAPAAARRSDGHMVLAR</sequence>
<feature type="compositionally biased region" description="Polar residues" evidence="1">
    <location>
        <begin position="1"/>
        <end position="10"/>
    </location>
</feature>
<dbReference type="Proteomes" id="UP000479710">
    <property type="component" value="Unassembled WGS sequence"/>
</dbReference>
<gene>
    <name evidence="2" type="ORF">E2562_008777</name>
</gene>
<evidence type="ECO:0000256" key="1">
    <source>
        <dbReference type="SAM" id="MobiDB-lite"/>
    </source>
</evidence>
<proteinExistence type="predicted"/>
<reference evidence="2 3" key="1">
    <citation type="submission" date="2019-11" db="EMBL/GenBank/DDBJ databases">
        <title>Whole genome sequence of Oryza granulata.</title>
        <authorList>
            <person name="Li W."/>
        </authorList>
    </citation>
    <scope>NUCLEOTIDE SEQUENCE [LARGE SCALE GENOMIC DNA]</scope>
    <source>
        <strain evidence="3">cv. Menghai</strain>
        <tissue evidence="2">Leaf</tissue>
    </source>
</reference>
<evidence type="ECO:0000313" key="2">
    <source>
        <dbReference type="EMBL" id="KAF0905699.1"/>
    </source>
</evidence>
<comment type="caution">
    <text evidence="2">The sequence shown here is derived from an EMBL/GenBank/DDBJ whole genome shotgun (WGS) entry which is preliminary data.</text>
</comment>